<dbReference type="InterPro" id="IPR013022">
    <property type="entry name" value="Xyl_isomerase-like_TIM-brl"/>
</dbReference>
<comment type="caution">
    <text evidence="2">The sequence shown here is derived from an EMBL/GenBank/DDBJ whole genome shotgun (WGS) entry which is preliminary data.</text>
</comment>
<dbReference type="Pfam" id="PF01261">
    <property type="entry name" value="AP_endonuc_2"/>
    <property type="match status" value="1"/>
</dbReference>
<proteinExistence type="predicted"/>
<dbReference type="PANTHER" id="PTHR12110:SF53">
    <property type="entry name" value="BLR5974 PROTEIN"/>
    <property type="match status" value="1"/>
</dbReference>
<feature type="domain" description="Xylose isomerase-like TIM barrel" evidence="1">
    <location>
        <begin position="56"/>
        <end position="252"/>
    </location>
</feature>
<accession>A0ABS3W3S8</accession>
<dbReference type="InterPro" id="IPR036237">
    <property type="entry name" value="Xyl_isomerase-like_sf"/>
</dbReference>
<dbReference type="RefSeq" id="WP_208845899.1">
    <property type="nucleotide sequence ID" value="NZ_JAGGDJ010000001.1"/>
</dbReference>
<dbReference type="Proteomes" id="UP000670947">
    <property type="component" value="Unassembled WGS sequence"/>
</dbReference>
<dbReference type="InterPro" id="IPR050312">
    <property type="entry name" value="IolE/XylAMocC-like"/>
</dbReference>
<sequence>MKLSIGGFSFFHEKQAGKMDIFGYLESVKYRYRLDAVDLWNGFFASGNEDGLVLLPEEAVIRKIREAIDERGLTVANIALDGVHLVDPDPAKRERLYRNALLHLRASELLGARTVRIDICTQGTEEIGEADFDYIVKRYQEYCDRGAEHGYTVGPENHMGAALDPHLLKRIAEAVDRPNFGILLHLKRWRPEHADGDAIVAPWVVHTHVDLRTLTSGEAEASVRALEQAGYGGYWAVEHNAKTHAYEEIDWMLASVRRVFNRMGES</sequence>
<gene>
    <name evidence="2" type="ORF">I8J29_01975</name>
</gene>
<evidence type="ECO:0000259" key="1">
    <source>
        <dbReference type="Pfam" id="PF01261"/>
    </source>
</evidence>
<organism evidence="2 3">
    <name type="scientific">Paenibacillus artemisiicola</name>
    <dbReference type="NCBI Taxonomy" id="1172618"/>
    <lineage>
        <taxon>Bacteria</taxon>
        <taxon>Bacillati</taxon>
        <taxon>Bacillota</taxon>
        <taxon>Bacilli</taxon>
        <taxon>Bacillales</taxon>
        <taxon>Paenibacillaceae</taxon>
        <taxon>Paenibacillus</taxon>
    </lineage>
</organism>
<protein>
    <submittedName>
        <fullName evidence="2">TIM barrel protein</fullName>
    </submittedName>
</protein>
<reference evidence="2 3" key="1">
    <citation type="submission" date="2021-03" db="EMBL/GenBank/DDBJ databases">
        <title>Paenibacillus artemisicola MWE-103 whole genome sequence.</title>
        <authorList>
            <person name="Ham Y.J."/>
        </authorList>
    </citation>
    <scope>NUCLEOTIDE SEQUENCE [LARGE SCALE GENOMIC DNA]</scope>
    <source>
        <strain evidence="2 3">MWE-103</strain>
    </source>
</reference>
<dbReference type="Gene3D" id="3.20.20.150">
    <property type="entry name" value="Divalent-metal-dependent TIM barrel enzymes"/>
    <property type="match status" value="1"/>
</dbReference>
<keyword evidence="3" id="KW-1185">Reference proteome</keyword>
<evidence type="ECO:0000313" key="3">
    <source>
        <dbReference type="Proteomes" id="UP000670947"/>
    </source>
</evidence>
<dbReference type="EMBL" id="JAGGDJ010000001">
    <property type="protein sequence ID" value="MBO7742947.1"/>
    <property type="molecule type" value="Genomic_DNA"/>
</dbReference>
<evidence type="ECO:0000313" key="2">
    <source>
        <dbReference type="EMBL" id="MBO7742947.1"/>
    </source>
</evidence>
<dbReference type="PANTHER" id="PTHR12110">
    <property type="entry name" value="HYDROXYPYRUVATE ISOMERASE"/>
    <property type="match status" value="1"/>
</dbReference>
<dbReference type="SUPFAM" id="SSF51658">
    <property type="entry name" value="Xylose isomerase-like"/>
    <property type="match status" value="1"/>
</dbReference>
<name>A0ABS3W3S8_9BACL</name>